<accession>A0A401ZUP2</accession>
<comment type="caution">
    <text evidence="1">The sequence shown here is derived from an EMBL/GenBank/DDBJ whole genome shotgun (WGS) entry which is preliminary data.</text>
</comment>
<proteinExistence type="predicted"/>
<evidence type="ECO:0000313" key="1">
    <source>
        <dbReference type="EMBL" id="GCE10450.1"/>
    </source>
</evidence>
<evidence type="ECO:0000313" key="2">
    <source>
        <dbReference type="Proteomes" id="UP000287352"/>
    </source>
</evidence>
<protein>
    <submittedName>
        <fullName evidence="1">Uncharacterized protein</fullName>
    </submittedName>
</protein>
<dbReference type="RefSeq" id="WP_126578051.1">
    <property type="nucleotide sequence ID" value="NZ_BIFR01000001.1"/>
</dbReference>
<sequence length="72" mass="8043">MKNISTYDLVADVMSDEDLDELFSQLETFEAPEILVTNIMNAVAQLPLPERPTFVLPGYQTLIVEIDAATQN</sequence>
<gene>
    <name evidence="1" type="ORF">KTT_03090</name>
</gene>
<dbReference type="Proteomes" id="UP000287352">
    <property type="component" value="Unassembled WGS sequence"/>
</dbReference>
<dbReference type="AlphaFoldDB" id="A0A401ZUP2"/>
<reference evidence="2" key="1">
    <citation type="submission" date="2018-12" db="EMBL/GenBank/DDBJ databases">
        <title>Tengunoibacter tsumagoiensis gen. nov., sp. nov., Dictyobacter kobayashii sp. nov., D. alpinus sp. nov., and D. joshuensis sp. nov. and description of Dictyobacteraceae fam. nov. within the order Ktedonobacterales isolated from Tengu-no-mugimeshi.</title>
        <authorList>
            <person name="Wang C.M."/>
            <person name="Zheng Y."/>
            <person name="Sakai Y."/>
            <person name="Toyoda A."/>
            <person name="Minakuchi Y."/>
            <person name="Abe K."/>
            <person name="Yokota A."/>
            <person name="Yabe S."/>
        </authorList>
    </citation>
    <scope>NUCLEOTIDE SEQUENCE [LARGE SCALE GENOMIC DNA]</scope>
    <source>
        <strain evidence="2">Uno3</strain>
    </source>
</reference>
<dbReference type="EMBL" id="BIFR01000001">
    <property type="protein sequence ID" value="GCE10450.1"/>
    <property type="molecule type" value="Genomic_DNA"/>
</dbReference>
<organism evidence="1 2">
    <name type="scientific">Tengunoibacter tsumagoiensis</name>
    <dbReference type="NCBI Taxonomy" id="2014871"/>
    <lineage>
        <taxon>Bacteria</taxon>
        <taxon>Bacillati</taxon>
        <taxon>Chloroflexota</taxon>
        <taxon>Ktedonobacteria</taxon>
        <taxon>Ktedonobacterales</taxon>
        <taxon>Dictyobacteraceae</taxon>
        <taxon>Tengunoibacter</taxon>
    </lineage>
</organism>
<name>A0A401ZUP2_9CHLR</name>
<keyword evidence="2" id="KW-1185">Reference proteome</keyword>